<evidence type="ECO:0000256" key="2">
    <source>
        <dbReference type="ARBA" id="ARBA00007613"/>
    </source>
</evidence>
<evidence type="ECO:0000256" key="5">
    <source>
        <dbReference type="ARBA" id="ARBA00022692"/>
    </source>
</evidence>
<dbReference type="Proteomes" id="UP000578030">
    <property type="component" value="Unassembled WGS sequence"/>
</dbReference>
<dbReference type="GO" id="GO:0015562">
    <property type="term" value="F:efflux transmembrane transporter activity"/>
    <property type="evidence" value="ECO:0007669"/>
    <property type="project" value="InterPro"/>
</dbReference>
<dbReference type="InterPro" id="IPR051906">
    <property type="entry name" value="TolC-like"/>
</dbReference>
<dbReference type="InterPro" id="IPR003423">
    <property type="entry name" value="OMP_efflux"/>
</dbReference>
<dbReference type="PANTHER" id="PTHR30026:SF20">
    <property type="entry name" value="OUTER MEMBRANE PROTEIN TOLC"/>
    <property type="match status" value="1"/>
</dbReference>
<keyword evidence="5" id="KW-0812">Transmembrane</keyword>
<keyword evidence="8" id="KW-0175">Coiled coil</keyword>
<evidence type="ECO:0000256" key="4">
    <source>
        <dbReference type="ARBA" id="ARBA00022452"/>
    </source>
</evidence>
<evidence type="ECO:0000313" key="9">
    <source>
        <dbReference type="EMBL" id="MBB2201563.1"/>
    </source>
</evidence>
<evidence type="ECO:0000256" key="6">
    <source>
        <dbReference type="ARBA" id="ARBA00023136"/>
    </source>
</evidence>
<keyword evidence="3" id="KW-0813">Transport</keyword>
<proteinExistence type="inferred from homology"/>
<dbReference type="RefSeq" id="WP_182957305.1">
    <property type="nucleotide sequence ID" value="NZ_JABEQM010000005.1"/>
</dbReference>
<keyword evidence="7" id="KW-0998">Cell outer membrane</keyword>
<sequence length="400" mass="43092">MLLPLIGMARPACATSLHEAIRQAWAQDPLRHSLTIDGHAAGRNAEAARSWFPGGPTVSGQYYDDHFIGSNQGYTTYQTGVSVPLWLPGQGTATVRSALADQDVARARLEVERMAIAVRVLDLATTAALCAAQVQALADERRALDTVEGTMQRLLGAGEVSAADSHAVSGEREDVENRLANAQEQLADARAGLEELTGRDDVPDLSDITGQTLVAAHPGNLDLAIGRDPRLRLAQAQLAAARAEDNLVQASFMPNPELGVDAIHEKQYGSPWNTRVGVQVSVPLPSAARNVPMRMKAVREIAAADRDVQTAQRMIRAEYTRTRVRLASAVTILSHATSKRKALASRVDDLQKAWEVGEVSVIEYLRARRDALAAQEQERTASVAWHSAIARIMISAGSTP</sequence>
<evidence type="ECO:0000256" key="8">
    <source>
        <dbReference type="SAM" id="Coils"/>
    </source>
</evidence>
<feature type="coiled-coil region" evidence="8">
    <location>
        <begin position="165"/>
        <end position="199"/>
    </location>
</feature>
<dbReference type="GO" id="GO:0015288">
    <property type="term" value="F:porin activity"/>
    <property type="evidence" value="ECO:0007669"/>
    <property type="project" value="TreeGrafter"/>
</dbReference>
<dbReference type="GO" id="GO:0009279">
    <property type="term" value="C:cell outer membrane"/>
    <property type="evidence" value="ECO:0007669"/>
    <property type="project" value="UniProtKB-SubCell"/>
</dbReference>
<dbReference type="Pfam" id="PF02321">
    <property type="entry name" value="OEP"/>
    <property type="match status" value="2"/>
</dbReference>
<keyword evidence="10" id="KW-1185">Reference proteome</keyword>
<keyword evidence="6" id="KW-0472">Membrane</keyword>
<name>A0A7W4PL93_9PROT</name>
<comment type="similarity">
    <text evidence="2">Belongs to the outer membrane factor (OMF) (TC 1.B.17) family.</text>
</comment>
<evidence type="ECO:0000256" key="7">
    <source>
        <dbReference type="ARBA" id="ARBA00023237"/>
    </source>
</evidence>
<dbReference type="SUPFAM" id="SSF56954">
    <property type="entry name" value="Outer membrane efflux proteins (OEP)"/>
    <property type="match status" value="1"/>
</dbReference>
<keyword evidence="4" id="KW-1134">Transmembrane beta strand</keyword>
<accession>A0A7W4PL93</accession>
<evidence type="ECO:0000313" key="10">
    <source>
        <dbReference type="Proteomes" id="UP000578030"/>
    </source>
</evidence>
<dbReference type="GO" id="GO:1990281">
    <property type="term" value="C:efflux pump complex"/>
    <property type="evidence" value="ECO:0007669"/>
    <property type="project" value="TreeGrafter"/>
</dbReference>
<dbReference type="Gene3D" id="1.20.1600.10">
    <property type="entry name" value="Outer membrane efflux proteins (OEP)"/>
    <property type="match status" value="1"/>
</dbReference>
<evidence type="ECO:0000256" key="1">
    <source>
        <dbReference type="ARBA" id="ARBA00004442"/>
    </source>
</evidence>
<organism evidence="9 10">
    <name type="scientific">Gluconacetobacter tumulisoli</name>
    <dbReference type="NCBI Taxonomy" id="1286189"/>
    <lineage>
        <taxon>Bacteria</taxon>
        <taxon>Pseudomonadati</taxon>
        <taxon>Pseudomonadota</taxon>
        <taxon>Alphaproteobacteria</taxon>
        <taxon>Acetobacterales</taxon>
        <taxon>Acetobacteraceae</taxon>
        <taxon>Gluconacetobacter</taxon>
    </lineage>
</organism>
<protein>
    <submittedName>
        <fullName evidence="9">TolC family protein</fullName>
    </submittedName>
</protein>
<reference evidence="9 10" key="1">
    <citation type="submission" date="2020-04" db="EMBL/GenBank/DDBJ databases">
        <title>Description of novel Gluconacetobacter.</title>
        <authorList>
            <person name="Sombolestani A."/>
        </authorList>
    </citation>
    <scope>NUCLEOTIDE SEQUENCE [LARGE SCALE GENOMIC DNA]</scope>
    <source>
        <strain evidence="9 10">LMG 27802</strain>
    </source>
</reference>
<dbReference type="EMBL" id="JABEQM010000005">
    <property type="protein sequence ID" value="MBB2201563.1"/>
    <property type="molecule type" value="Genomic_DNA"/>
</dbReference>
<comment type="subcellular location">
    <subcellularLocation>
        <location evidence="1">Cell outer membrane</location>
    </subcellularLocation>
</comment>
<comment type="caution">
    <text evidence="9">The sequence shown here is derived from an EMBL/GenBank/DDBJ whole genome shotgun (WGS) entry which is preliminary data.</text>
</comment>
<evidence type="ECO:0000256" key="3">
    <source>
        <dbReference type="ARBA" id="ARBA00022448"/>
    </source>
</evidence>
<dbReference type="PANTHER" id="PTHR30026">
    <property type="entry name" value="OUTER MEMBRANE PROTEIN TOLC"/>
    <property type="match status" value="1"/>
</dbReference>
<gene>
    <name evidence="9" type="ORF">HLH28_08215</name>
</gene>
<dbReference type="AlphaFoldDB" id="A0A7W4PL93"/>